<proteinExistence type="predicted"/>
<gene>
    <name evidence="2" type="ORF">PCAMFM013_S035g000004</name>
</gene>
<reference evidence="2 3" key="1">
    <citation type="journal article" date="2014" name="Nat. Commun.">
        <title>Multiple recent horizontal transfers of a large genomic region in cheese making fungi.</title>
        <authorList>
            <person name="Cheeseman K."/>
            <person name="Ropars J."/>
            <person name="Renault P."/>
            <person name="Dupont J."/>
            <person name="Gouzy J."/>
            <person name="Branca A."/>
            <person name="Abraham A.L."/>
            <person name="Ceppi M."/>
            <person name="Conseiller E."/>
            <person name="Debuchy R."/>
            <person name="Malagnac F."/>
            <person name="Goarin A."/>
            <person name="Silar P."/>
            <person name="Lacoste S."/>
            <person name="Sallet E."/>
            <person name="Bensimon A."/>
            <person name="Giraud T."/>
            <person name="Brygoo Y."/>
        </authorList>
    </citation>
    <scope>NUCLEOTIDE SEQUENCE [LARGE SCALE GENOMIC DNA]</scope>
    <source>
        <strain evidence="3">FM 013</strain>
    </source>
</reference>
<dbReference type="EMBL" id="HG793168">
    <property type="protein sequence ID" value="CRL29309.1"/>
    <property type="molecule type" value="Genomic_DNA"/>
</dbReference>
<keyword evidence="3" id="KW-1185">Reference proteome</keyword>
<protein>
    <submittedName>
        <fullName evidence="2">Str. FM013</fullName>
    </submittedName>
</protein>
<name>A0A0G4PS69_PENC3</name>
<feature type="region of interest" description="Disordered" evidence="1">
    <location>
        <begin position="180"/>
        <end position="219"/>
    </location>
</feature>
<dbReference type="Proteomes" id="UP000053732">
    <property type="component" value="Unassembled WGS sequence"/>
</dbReference>
<accession>A0A0G4PS69</accession>
<dbReference type="AlphaFoldDB" id="A0A0G4PS69"/>
<evidence type="ECO:0000256" key="1">
    <source>
        <dbReference type="SAM" id="MobiDB-lite"/>
    </source>
</evidence>
<evidence type="ECO:0000313" key="2">
    <source>
        <dbReference type="EMBL" id="CRL29309.1"/>
    </source>
</evidence>
<evidence type="ECO:0000313" key="3">
    <source>
        <dbReference type="Proteomes" id="UP000053732"/>
    </source>
</evidence>
<organism evidence="2 3">
    <name type="scientific">Penicillium camemberti (strain FM 013)</name>
    <dbReference type="NCBI Taxonomy" id="1429867"/>
    <lineage>
        <taxon>Eukaryota</taxon>
        <taxon>Fungi</taxon>
        <taxon>Dikarya</taxon>
        <taxon>Ascomycota</taxon>
        <taxon>Pezizomycotina</taxon>
        <taxon>Eurotiomycetes</taxon>
        <taxon>Eurotiomycetidae</taxon>
        <taxon>Eurotiales</taxon>
        <taxon>Aspergillaceae</taxon>
        <taxon>Penicillium</taxon>
    </lineage>
</organism>
<sequence>MVYSDQRGAVVVRLSGCQQSCRKTFAEFSHLEIPKRPIAEENRPLITITPLAKRDWSCQPSSTSGPWPLAGTTLSIDLRDAEQVPIFVGYSSLRVYDGKLTQSLRLFHGPADHPPVSKSAVKPYPPMSAVGPLCLEQKQRLVKLRQEGYTWDEIVIKFSGRKRSNLQAIYSQSLKDLRSLGSQHNHLPPPRHPSSVARSSSNHIEGIADRGRIKTGWTN</sequence>